<dbReference type="Gene3D" id="1.10.10.10">
    <property type="entry name" value="Winged helix-like DNA-binding domain superfamily/Winged helix DNA-binding domain"/>
    <property type="match status" value="1"/>
</dbReference>
<dbReference type="InterPro" id="IPR027417">
    <property type="entry name" value="P-loop_NTPase"/>
</dbReference>
<comment type="similarity">
    <text evidence="1">Belongs to the AfsR/DnrI/RedD regulatory family.</text>
</comment>
<reference evidence="7 8" key="1">
    <citation type="submission" date="2021-01" db="EMBL/GenBank/DDBJ databases">
        <title>Whole genome shotgun sequence of Microbispora corallina NBRC 16416.</title>
        <authorList>
            <person name="Komaki H."/>
            <person name="Tamura T."/>
        </authorList>
    </citation>
    <scope>NUCLEOTIDE SEQUENCE [LARGE SCALE GENOMIC DNA]</scope>
    <source>
        <strain evidence="7 8">NBRC 16416</strain>
    </source>
</reference>
<dbReference type="SUPFAM" id="SSF52540">
    <property type="entry name" value="P-loop containing nucleoside triphosphate hydrolases"/>
    <property type="match status" value="1"/>
</dbReference>
<dbReference type="InterPro" id="IPR001867">
    <property type="entry name" value="OmpR/PhoB-type_DNA-bd"/>
</dbReference>
<dbReference type="InterPro" id="IPR003593">
    <property type="entry name" value="AAA+_ATPase"/>
</dbReference>
<feature type="domain" description="OmpR/PhoB-type" evidence="6">
    <location>
        <begin position="6"/>
        <end position="111"/>
    </location>
</feature>
<evidence type="ECO:0000313" key="7">
    <source>
        <dbReference type="EMBL" id="GIH37452.1"/>
    </source>
</evidence>
<evidence type="ECO:0000259" key="6">
    <source>
        <dbReference type="PROSITE" id="PS51755"/>
    </source>
</evidence>
<dbReference type="PANTHER" id="PTHR35807:SF1">
    <property type="entry name" value="TRANSCRIPTIONAL REGULATOR REDD"/>
    <property type="match status" value="1"/>
</dbReference>
<keyword evidence="8" id="KW-1185">Reference proteome</keyword>
<dbReference type="SUPFAM" id="SSF46894">
    <property type="entry name" value="C-terminal effector domain of the bipartite response regulators"/>
    <property type="match status" value="1"/>
</dbReference>
<evidence type="ECO:0000256" key="2">
    <source>
        <dbReference type="ARBA" id="ARBA00023015"/>
    </source>
</evidence>
<organism evidence="7 8">
    <name type="scientific">Microbispora corallina</name>
    <dbReference type="NCBI Taxonomy" id="83302"/>
    <lineage>
        <taxon>Bacteria</taxon>
        <taxon>Bacillati</taxon>
        <taxon>Actinomycetota</taxon>
        <taxon>Actinomycetes</taxon>
        <taxon>Streptosporangiales</taxon>
        <taxon>Streptosporangiaceae</taxon>
        <taxon>Microbispora</taxon>
    </lineage>
</organism>
<evidence type="ECO:0000313" key="8">
    <source>
        <dbReference type="Proteomes" id="UP000603904"/>
    </source>
</evidence>
<dbReference type="Gene3D" id="3.40.50.300">
    <property type="entry name" value="P-loop containing nucleotide triphosphate hydrolases"/>
    <property type="match status" value="1"/>
</dbReference>
<dbReference type="Pfam" id="PF00486">
    <property type="entry name" value="Trans_reg_C"/>
    <property type="match status" value="1"/>
</dbReference>
<keyword evidence="3 5" id="KW-0238">DNA-binding</keyword>
<gene>
    <name evidence="7" type="ORF">Mco01_04520</name>
</gene>
<dbReference type="EMBL" id="BOOC01000002">
    <property type="protein sequence ID" value="GIH37452.1"/>
    <property type="molecule type" value="Genomic_DNA"/>
</dbReference>
<evidence type="ECO:0000256" key="4">
    <source>
        <dbReference type="ARBA" id="ARBA00023163"/>
    </source>
</evidence>
<dbReference type="PANTHER" id="PTHR35807">
    <property type="entry name" value="TRANSCRIPTIONAL REGULATOR REDD-RELATED"/>
    <property type="match status" value="1"/>
</dbReference>
<evidence type="ECO:0000256" key="1">
    <source>
        <dbReference type="ARBA" id="ARBA00005820"/>
    </source>
</evidence>
<protein>
    <submittedName>
        <fullName evidence="7">SARP family transcriptional regulator</fullName>
    </submittedName>
</protein>
<sequence length="975" mass="106108">METADQRALCQGSSCRLQLLGPVKGWCGGKEVDLGPPLQRAVLCVLAARPGQVVTKDRLINSLWGSRAPVTAEQSIYTYVAGLRRILEPGQGPRRPYTVLVHRSRGYLLRREALETDAEEFERHLQEARWLQAADDLDGSLKTFDLALSMWTGPALCGVPGPFAEVERARLEELRLTAGEERADVLLALGRHHEAATALTTLVGEAPLRERARELLMLAFYRCGRQADALDTYLQLQRLLGQKLGVDPGEALRRRYELILRADPSLDDPITTYVSVAEDRDTDLAPRQLPRATAHFVGRVEELARLRSLLAPGDEGAPQAVIAITGAPGAGKSALAVQAAHAVSGHFPDGRLYANLLGATPGVERLDGLEVLSRFLRALGVGHENVPSQVDEAAATLRDRLEGRRALILLDDAAHIDQVRPLLNLPHGNAVLITSRESFAMADDCVHLVLGGLGRSEAVTVLAKLAGAARIAADPIAAGRLADLCGGLPLALRLAGARLVERPQWTVHDLAVRLEDRRRTLHELESGQTAVRSSLEMSYESLRRSRAAVDRTAARALCRLGVLHVAEVTPDVMAALLDEPVDVAERALNRLSRAHLVEPVASRRFRPHDLVRLFAIELADEQLSAQERSLALIRALGFYGATMHRANHLVDPHRVQPPWPDVPQHPAPLTDAQDAKAWQESERANVIAATMQATSCPDDAVALMGAYLGFSLAWHLYWGGHRNDHLQIGEAALRVAARTGDSTVEALAHNQLSMAFNRLNRAADATVHHEAELRLQRVLGDRFGEMRALGNLSLNYSDLGRYAKGLECAELQLQIAREIGSEVGERHALVMTAIALRGLGDWSSALSLLEEASSLAEQAGDHAHVAMCLGPMASIRSERGDLAAAKSHLERSLVHLREVGYQDAELGRLCQLVEVERLLGDLESARAHALRAERLARELNDPRLGAVAARELEAIREAMAGTNTSPERAAAIMGE</sequence>
<dbReference type="SMART" id="SM01043">
    <property type="entry name" value="BTAD"/>
    <property type="match status" value="1"/>
</dbReference>
<proteinExistence type="inferred from homology"/>
<dbReference type="InterPro" id="IPR011990">
    <property type="entry name" value="TPR-like_helical_dom_sf"/>
</dbReference>
<accession>A0ABQ4FRJ8</accession>
<dbReference type="SMART" id="SM00862">
    <property type="entry name" value="Trans_reg_C"/>
    <property type="match status" value="1"/>
</dbReference>
<dbReference type="PRINTS" id="PR00364">
    <property type="entry name" value="DISEASERSIST"/>
</dbReference>
<dbReference type="SMART" id="SM00382">
    <property type="entry name" value="AAA"/>
    <property type="match status" value="1"/>
</dbReference>
<dbReference type="Proteomes" id="UP000603904">
    <property type="component" value="Unassembled WGS sequence"/>
</dbReference>
<dbReference type="InterPro" id="IPR041664">
    <property type="entry name" value="AAA_16"/>
</dbReference>
<dbReference type="Pfam" id="PF03704">
    <property type="entry name" value="BTAD"/>
    <property type="match status" value="1"/>
</dbReference>
<feature type="DNA-binding region" description="OmpR/PhoB-type" evidence="5">
    <location>
        <begin position="6"/>
        <end position="111"/>
    </location>
</feature>
<name>A0ABQ4FRJ8_9ACTN</name>
<keyword evidence="2" id="KW-0805">Transcription regulation</keyword>
<evidence type="ECO:0000256" key="3">
    <source>
        <dbReference type="ARBA" id="ARBA00023125"/>
    </source>
</evidence>
<dbReference type="CDD" id="cd00383">
    <property type="entry name" value="trans_reg_C"/>
    <property type="match status" value="1"/>
</dbReference>
<evidence type="ECO:0000256" key="5">
    <source>
        <dbReference type="PROSITE-ProRule" id="PRU01091"/>
    </source>
</evidence>
<dbReference type="InterPro" id="IPR051677">
    <property type="entry name" value="AfsR-DnrI-RedD_regulator"/>
</dbReference>
<dbReference type="Pfam" id="PF13191">
    <property type="entry name" value="AAA_16"/>
    <property type="match status" value="1"/>
</dbReference>
<dbReference type="PROSITE" id="PS51755">
    <property type="entry name" value="OMPR_PHOB"/>
    <property type="match status" value="1"/>
</dbReference>
<dbReference type="Pfam" id="PF13424">
    <property type="entry name" value="TPR_12"/>
    <property type="match status" value="1"/>
</dbReference>
<dbReference type="InterPro" id="IPR016032">
    <property type="entry name" value="Sig_transdc_resp-reg_C-effctor"/>
</dbReference>
<dbReference type="SUPFAM" id="SSF48452">
    <property type="entry name" value="TPR-like"/>
    <property type="match status" value="2"/>
</dbReference>
<dbReference type="RefSeq" id="WP_239103272.1">
    <property type="nucleotide sequence ID" value="NZ_BOOC01000002.1"/>
</dbReference>
<dbReference type="InterPro" id="IPR005158">
    <property type="entry name" value="BTAD"/>
</dbReference>
<dbReference type="InterPro" id="IPR036388">
    <property type="entry name" value="WH-like_DNA-bd_sf"/>
</dbReference>
<dbReference type="Gene3D" id="1.25.40.10">
    <property type="entry name" value="Tetratricopeptide repeat domain"/>
    <property type="match status" value="2"/>
</dbReference>
<keyword evidence="4" id="KW-0804">Transcription</keyword>
<dbReference type="CDD" id="cd15831">
    <property type="entry name" value="BTAD"/>
    <property type="match status" value="1"/>
</dbReference>
<comment type="caution">
    <text evidence="7">The sequence shown here is derived from an EMBL/GenBank/DDBJ whole genome shotgun (WGS) entry which is preliminary data.</text>
</comment>